<evidence type="ECO:0000313" key="2">
    <source>
        <dbReference type="Proteomes" id="UP000663699"/>
    </source>
</evidence>
<proteinExistence type="predicted"/>
<reference evidence="1" key="1">
    <citation type="submission" date="2020-06" db="EMBL/GenBank/DDBJ databases">
        <title>Genomes of multiple members of Pneumocystis genus reveal paths to human pathogen Pneumocystis jirovecii.</title>
        <authorList>
            <person name="Cisse O.H."/>
            <person name="Ma L."/>
            <person name="Dekker J."/>
            <person name="Khil P."/>
            <person name="Jo J."/>
            <person name="Brenchley J."/>
            <person name="Blair R."/>
            <person name="Pahar B."/>
            <person name="Chabe M."/>
            <person name="Van Rompay K.A."/>
            <person name="Keesler R."/>
            <person name="Sukura A."/>
            <person name="Hirsch V."/>
            <person name="Kutty G."/>
            <person name="Liu Y."/>
            <person name="Peng L."/>
            <person name="Chen J."/>
            <person name="Song J."/>
            <person name="Weissenbacher-Lang C."/>
            <person name="Xu J."/>
            <person name="Upham N.S."/>
            <person name="Stajich J.E."/>
            <person name="Cuomo C.A."/>
            <person name="Cushion M.T."/>
            <person name="Kovacs J.A."/>
        </authorList>
    </citation>
    <scope>NUCLEOTIDE SEQUENCE</scope>
    <source>
        <strain evidence="1">2A</strain>
    </source>
</reference>
<gene>
    <name evidence="1" type="ORF">MERGE_001662</name>
</gene>
<dbReference type="Proteomes" id="UP000663699">
    <property type="component" value="Chromosome 2"/>
</dbReference>
<dbReference type="OrthoDB" id="5352686at2759"/>
<dbReference type="AlphaFoldDB" id="A0A899FWE5"/>
<sequence>MNSLDKNIILFIDSCFEEELYQTGLEILDVVFMPNNDNCDFMPFLPERYLLILINLILLKDDTSHISQKAAQLLYRIVCSKKLSKNELYDQWSWMFCHQVRARKLGKFIDTTDIDDLNLQNNSQLNSIESIFSKFSNVWRLIQYCFEEPSTALYILLNCIVSILELDYQEYSKESEKELEKLLFISSLKNNDREKPNIKQALAAIFANIDLEKYEYPLSFPSIMKTSIEGNVMKSIESMMLRKRLLFLTYNVIYSLPKNINQFDFENELSIYLKKMEINKFIFYLSNVIPSPLRSNLCHMLLVKYSVHSKLSRHFLELSTDMLKLWPSIASQVRLGLLEKAKYSFLLQTLLRSIFNDILLKKITQGEQQAMQLAKTKRIAGFNDEFEKIKQNNKITSEYLYIKDVFEQSEYIISIILEQIS</sequence>
<dbReference type="EMBL" id="CP054533">
    <property type="protein sequence ID" value="QSL64362.1"/>
    <property type="molecule type" value="Genomic_DNA"/>
</dbReference>
<evidence type="ECO:0000313" key="1">
    <source>
        <dbReference type="EMBL" id="QSL64362.1"/>
    </source>
</evidence>
<protein>
    <submittedName>
        <fullName evidence="1">Uncharacterized protein</fullName>
    </submittedName>
</protein>
<name>A0A899FWE5_9ASCO</name>
<keyword evidence="2" id="KW-1185">Reference proteome</keyword>
<accession>A0A899FWE5</accession>
<organism evidence="1 2">
    <name type="scientific">Pneumocystis wakefieldiae</name>
    <dbReference type="NCBI Taxonomy" id="38082"/>
    <lineage>
        <taxon>Eukaryota</taxon>
        <taxon>Fungi</taxon>
        <taxon>Dikarya</taxon>
        <taxon>Ascomycota</taxon>
        <taxon>Taphrinomycotina</taxon>
        <taxon>Pneumocystomycetes</taxon>
        <taxon>Pneumocystaceae</taxon>
        <taxon>Pneumocystis</taxon>
    </lineage>
</organism>